<dbReference type="Gene3D" id="2.70.220.10">
    <property type="entry name" value="Ganglioside GM2 activator"/>
    <property type="match status" value="1"/>
</dbReference>
<keyword evidence="1" id="KW-0732">Signal</keyword>
<dbReference type="GO" id="GO:0005319">
    <property type="term" value="F:lipid transporter activity"/>
    <property type="evidence" value="ECO:0007669"/>
    <property type="project" value="TreeGrafter"/>
</dbReference>
<dbReference type="AlphaFoldDB" id="A0A6P4YQV2"/>
<dbReference type="KEGG" id="bbel:109467480"/>
<dbReference type="GO" id="GO:0009898">
    <property type="term" value="C:cytoplasmic side of plasma membrane"/>
    <property type="evidence" value="ECO:0007669"/>
    <property type="project" value="TreeGrafter"/>
</dbReference>
<dbReference type="Proteomes" id="UP000515135">
    <property type="component" value="Unplaced"/>
</dbReference>
<proteinExistence type="predicted"/>
<evidence type="ECO:0000313" key="2">
    <source>
        <dbReference type="Proteomes" id="UP000515135"/>
    </source>
</evidence>
<dbReference type="InterPro" id="IPR036846">
    <property type="entry name" value="GM2-AP_sf"/>
</dbReference>
<accession>A0A6P4YQV2</accession>
<evidence type="ECO:0000313" key="3">
    <source>
        <dbReference type="RefSeq" id="XP_019621052.1"/>
    </source>
</evidence>
<dbReference type="PANTHER" id="PTHR17357:SF0">
    <property type="entry name" value="GANGLIOSIDE GM2 ACTIVATOR"/>
    <property type="match status" value="1"/>
</dbReference>
<dbReference type="PANTHER" id="PTHR17357">
    <property type="entry name" value="GM2 GANGLIOSIDE ACTIVATOR PROTEIN"/>
    <property type="match status" value="1"/>
</dbReference>
<dbReference type="SUPFAM" id="SSF63707">
    <property type="entry name" value="Ganglioside M2 (gm2) activator"/>
    <property type="match status" value="1"/>
</dbReference>
<gene>
    <name evidence="3" type="primary">LOC109467480</name>
</gene>
<organism evidence="2 3">
    <name type="scientific">Branchiostoma belcheri</name>
    <name type="common">Amphioxus</name>
    <dbReference type="NCBI Taxonomy" id="7741"/>
    <lineage>
        <taxon>Eukaryota</taxon>
        <taxon>Metazoa</taxon>
        <taxon>Chordata</taxon>
        <taxon>Cephalochordata</taxon>
        <taxon>Leptocardii</taxon>
        <taxon>Amphioxiformes</taxon>
        <taxon>Branchiostomatidae</taxon>
        <taxon>Branchiostoma</taxon>
    </lineage>
</organism>
<reference evidence="3" key="1">
    <citation type="submission" date="2025-08" db="UniProtKB">
        <authorList>
            <consortium name="RefSeq"/>
        </authorList>
    </citation>
    <scope>IDENTIFICATION</scope>
    <source>
        <tissue evidence="3">Gonad</tissue>
    </source>
</reference>
<dbReference type="GO" id="GO:0006689">
    <property type="term" value="P:ganglioside catabolic process"/>
    <property type="evidence" value="ECO:0007669"/>
    <property type="project" value="InterPro"/>
</dbReference>
<dbReference type="GeneID" id="109467480"/>
<dbReference type="OrthoDB" id="6409159at2759"/>
<dbReference type="GO" id="GO:0008047">
    <property type="term" value="F:enzyme activator activity"/>
    <property type="evidence" value="ECO:0007669"/>
    <property type="project" value="InterPro"/>
</dbReference>
<evidence type="ECO:0000256" key="1">
    <source>
        <dbReference type="ARBA" id="ARBA00022729"/>
    </source>
</evidence>
<dbReference type="RefSeq" id="XP_019621052.1">
    <property type="nucleotide sequence ID" value="XM_019765493.1"/>
</dbReference>
<dbReference type="InterPro" id="IPR028996">
    <property type="entry name" value="GM2-AP"/>
</dbReference>
<protein>
    <submittedName>
        <fullName evidence="3">Uncharacterized protein LOC109467480 isoform X1</fullName>
    </submittedName>
</protein>
<name>A0A6P4YQV2_BRABE</name>
<sequence>MLILLLSTLALAGAQHRSFDANYNFGQLQQPIDTALVFDCGSNPNRALQNPKFTFRSTDPNADPNQQSLTLPGSFILEDFEIEVTKPIVRPFYGRVEAWRTIWLLGGASSTIQLGCIGLSTDNVVGIDGFGTCDYGDLCGILDLNIPINDTTGQPTCFPEAINQGIPEDQCTCEGIIAPKVYATQGYNRLIDFTDLEPGMLTFLAEGDYEFKLIAEDDQGNEEACIAIRVPIKEYVDPNDTGGGWFFGKRR</sequence>
<keyword evidence="2" id="KW-1185">Reference proteome</keyword>